<dbReference type="InterPro" id="IPR020103">
    <property type="entry name" value="PsdUridine_synth_cat_dom_sf"/>
</dbReference>
<dbReference type="InterPro" id="IPR020094">
    <property type="entry name" value="TruA/RsuA/RluB/E/F_N"/>
</dbReference>
<keyword evidence="2 4" id="KW-0819">tRNA processing</keyword>
<feature type="binding site" evidence="4 6">
    <location>
        <position position="109"/>
    </location>
    <ligand>
        <name>substrate</name>
    </ligand>
</feature>
<dbReference type="EC" id="5.4.99.12" evidence="4"/>
<dbReference type="CDD" id="cd02570">
    <property type="entry name" value="PseudoU_synth_EcTruA"/>
    <property type="match status" value="1"/>
</dbReference>
<dbReference type="PIRSF" id="PIRSF001430">
    <property type="entry name" value="tRNA_psdUrid_synth"/>
    <property type="match status" value="1"/>
</dbReference>
<dbReference type="SUPFAM" id="SSF55120">
    <property type="entry name" value="Pseudouridine synthase"/>
    <property type="match status" value="1"/>
</dbReference>
<dbReference type="OrthoDB" id="9811823at2"/>
<dbReference type="GO" id="GO:0003723">
    <property type="term" value="F:RNA binding"/>
    <property type="evidence" value="ECO:0007669"/>
    <property type="project" value="InterPro"/>
</dbReference>
<dbReference type="PANTHER" id="PTHR11142">
    <property type="entry name" value="PSEUDOURIDYLATE SYNTHASE"/>
    <property type="match status" value="1"/>
</dbReference>
<dbReference type="NCBIfam" id="TIGR00071">
    <property type="entry name" value="hisT_truA"/>
    <property type="match status" value="1"/>
</dbReference>
<comment type="similarity">
    <text evidence="1 4 7">Belongs to the tRNA pseudouridine synthase TruA family.</text>
</comment>
<evidence type="ECO:0000256" key="4">
    <source>
        <dbReference type="HAMAP-Rule" id="MF_00171"/>
    </source>
</evidence>
<sequence>MRIALGLEYDGSNFSGWQSQKGVRTVQATLEQALSAVANEPVTVITAGRTDAGVHAAAQVVHFDTATFRLEHNWVFGGNANLLPEVAILWAQPVNEAFHARFSAIARHYRYIILNRGARPAIANRRVTWYCQPLSVTKMKEAGAFLVGEHDFSSFRAKACQAKSPVRNVHYLEVTRQGDWIVIDISANAFLHHMVRNIAGVLMAIGKGEQPPRWAEEVLQARCRAVGGVTARPDGLYLVRVDYPDHFDLPRLSRPVTVW</sequence>
<dbReference type="InterPro" id="IPR001406">
    <property type="entry name" value="PsdUridine_synth_TruA"/>
</dbReference>
<organism evidence="9 10">
    <name type="scientific">Nitrosococcus oceani C-27</name>
    <dbReference type="NCBI Taxonomy" id="314279"/>
    <lineage>
        <taxon>Bacteria</taxon>
        <taxon>Pseudomonadati</taxon>
        <taxon>Pseudomonadota</taxon>
        <taxon>Gammaproteobacteria</taxon>
        <taxon>Chromatiales</taxon>
        <taxon>Chromatiaceae</taxon>
        <taxon>Nitrosococcus</taxon>
    </lineage>
</organism>
<dbReference type="InterPro" id="IPR020097">
    <property type="entry name" value="PsdUridine_synth_TruA_a/b_dom"/>
</dbReference>
<comment type="caution">
    <text evidence="4">Lacks conserved residue(s) required for the propagation of feature annotation.</text>
</comment>
<dbReference type="PANTHER" id="PTHR11142:SF0">
    <property type="entry name" value="TRNA PSEUDOURIDINE SYNTHASE-LIKE 1"/>
    <property type="match status" value="1"/>
</dbReference>
<dbReference type="GO" id="GO:0160147">
    <property type="term" value="F:tRNA pseudouridine(38-40) synthase activity"/>
    <property type="evidence" value="ECO:0007669"/>
    <property type="project" value="UniProtKB-EC"/>
</dbReference>
<comment type="caution">
    <text evidence="9">The sequence shown here is derived from an EMBL/GenBank/DDBJ whole genome shotgun (WGS) entry which is preliminary data.</text>
</comment>
<evidence type="ECO:0000256" key="6">
    <source>
        <dbReference type="PIRSR" id="PIRSR001430-2"/>
    </source>
</evidence>
<dbReference type="FunFam" id="3.30.70.580:FF:000001">
    <property type="entry name" value="tRNA pseudouridine synthase A"/>
    <property type="match status" value="1"/>
</dbReference>
<dbReference type="Proteomes" id="UP000028839">
    <property type="component" value="Unassembled WGS sequence"/>
</dbReference>
<proteinExistence type="inferred from homology"/>
<dbReference type="GO" id="GO:0031119">
    <property type="term" value="P:tRNA pseudouridine synthesis"/>
    <property type="evidence" value="ECO:0007669"/>
    <property type="project" value="UniProtKB-UniRule"/>
</dbReference>
<feature type="domain" description="Pseudouridine synthase I TruA alpha/beta" evidence="8">
    <location>
        <begin position="146"/>
        <end position="244"/>
    </location>
</feature>
<evidence type="ECO:0000256" key="3">
    <source>
        <dbReference type="ARBA" id="ARBA00023235"/>
    </source>
</evidence>
<feature type="active site" description="Nucleophile" evidence="4 5">
    <location>
        <position position="51"/>
    </location>
</feature>
<evidence type="ECO:0000256" key="5">
    <source>
        <dbReference type="PIRSR" id="PIRSR001430-1"/>
    </source>
</evidence>
<evidence type="ECO:0000256" key="1">
    <source>
        <dbReference type="ARBA" id="ARBA00009375"/>
    </source>
</evidence>
<dbReference type="SMR" id="A0A0E2Z476"/>
<reference evidence="9 10" key="1">
    <citation type="submission" date="2014-07" db="EMBL/GenBank/DDBJ databases">
        <title>Comparative analysis of Nitrosococcus oceani genome inventories of strains from Pacific and Atlantic gyres.</title>
        <authorList>
            <person name="Lim C.K."/>
            <person name="Wang L."/>
            <person name="Sayavedra-Soto L.A."/>
            <person name="Klotz M.G."/>
        </authorList>
    </citation>
    <scope>NUCLEOTIDE SEQUENCE [LARGE SCALE GENOMIC DNA]</scope>
    <source>
        <strain evidence="9 10">C-27</strain>
    </source>
</reference>
<dbReference type="InterPro" id="IPR020095">
    <property type="entry name" value="PsdUridine_synth_TruA_C"/>
</dbReference>
<comment type="function">
    <text evidence="4">Formation of pseudouridine at positions 38, 39 and 40 in the anticodon stem and loop of transfer RNAs.</text>
</comment>
<protein>
    <recommendedName>
        <fullName evidence="4">tRNA pseudouridine synthase A</fullName>
        <ecNumber evidence="4">5.4.99.12</ecNumber>
    </recommendedName>
    <alternativeName>
        <fullName evidence="4">tRNA pseudouridine(38-40) synthase</fullName>
    </alternativeName>
    <alternativeName>
        <fullName evidence="4">tRNA pseudouridylate synthase I</fullName>
    </alternativeName>
    <alternativeName>
        <fullName evidence="4">tRNA-uridine isomerase I</fullName>
    </alternativeName>
</protein>
<evidence type="ECO:0000256" key="7">
    <source>
        <dbReference type="RuleBase" id="RU003792"/>
    </source>
</evidence>
<accession>A0A0E2Z476</accession>
<dbReference type="Gene3D" id="3.30.70.580">
    <property type="entry name" value="Pseudouridine synthase I, catalytic domain, N-terminal subdomain"/>
    <property type="match status" value="1"/>
</dbReference>
<keyword evidence="3 4" id="KW-0413">Isomerase</keyword>
<evidence type="ECO:0000313" key="10">
    <source>
        <dbReference type="Proteomes" id="UP000028839"/>
    </source>
</evidence>
<dbReference type="EMBL" id="JPGN01000029">
    <property type="protein sequence ID" value="KFI20026.1"/>
    <property type="molecule type" value="Genomic_DNA"/>
</dbReference>
<evidence type="ECO:0000313" key="9">
    <source>
        <dbReference type="EMBL" id="KFI20026.1"/>
    </source>
</evidence>
<dbReference type="HAMAP" id="MF_00171">
    <property type="entry name" value="TruA"/>
    <property type="match status" value="1"/>
</dbReference>
<evidence type="ECO:0000259" key="8">
    <source>
        <dbReference type="Pfam" id="PF01416"/>
    </source>
</evidence>
<gene>
    <name evidence="4 9" type="primary">truA</name>
    <name evidence="9" type="synonym">hisT</name>
    <name evidence="9" type="ORF">IB75_05235</name>
</gene>
<dbReference type="Pfam" id="PF01416">
    <property type="entry name" value="PseudoU_synth_1"/>
    <property type="match status" value="2"/>
</dbReference>
<comment type="catalytic activity">
    <reaction evidence="4 7">
        <text>uridine(38/39/40) in tRNA = pseudouridine(38/39/40) in tRNA</text>
        <dbReference type="Rhea" id="RHEA:22376"/>
        <dbReference type="Rhea" id="RHEA-COMP:10085"/>
        <dbReference type="Rhea" id="RHEA-COMP:10087"/>
        <dbReference type="ChEBI" id="CHEBI:65314"/>
        <dbReference type="ChEBI" id="CHEBI:65315"/>
        <dbReference type="EC" id="5.4.99.12"/>
    </reaction>
</comment>
<feature type="domain" description="Pseudouridine synthase I TruA alpha/beta" evidence="8">
    <location>
        <begin position="8"/>
        <end position="102"/>
    </location>
</feature>
<evidence type="ECO:0000256" key="2">
    <source>
        <dbReference type="ARBA" id="ARBA00022694"/>
    </source>
</evidence>
<comment type="subunit">
    <text evidence="4">Homodimer.</text>
</comment>
<dbReference type="HOGENOM" id="CLU_014673_0_2_6"/>
<name>A0A0E2Z476_9GAMM</name>
<dbReference type="AlphaFoldDB" id="A0A0E2Z476"/>
<dbReference type="Gene3D" id="3.30.70.660">
    <property type="entry name" value="Pseudouridine synthase I, catalytic domain, C-terminal subdomain"/>
    <property type="match status" value="1"/>
</dbReference>